<reference evidence="8 9" key="1">
    <citation type="journal article" date="2020" name="Nat. Commun.">
        <title>The structures of two archaeal type IV pili illuminate evolutionary relationships.</title>
        <authorList>
            <person name="Wang F."/>
            <person name="Baquero D.P."/>
            <person name="Su Z."/>
            <person name="Beltran L.C."/>
            <person name="Prangishvili D."/>
            <person name="Krupovic M."/>
            <person name="Egelman E.H."/>
        </authorList>
    </citation>
    <scope>NUCLEOTIDE SEQUENCE [LARGE SCALE GENOMIC DNA]</scope>
    <source>
        <strain evidence="8 9">2GA</strain>
    </source>
</reference>
<dbReference type="InterPro" id="IPR001650">
    <property type="entry name" value="Helicase_C-like"/>
</dbReference>
<dbReference type="Pfam" id="PF22590">
    <property type="entry name" value="Cas3-like_C_2"/>
    <property type="match status" value="1"/>
</dbReference>
<dbReference type="EMBL" id="JAAVJF010000002">
    <property type="protein sequence ID" value="NYR15569.1"/>
    <property type="molecule type" value="Genomic_DNA"/>
</dbReference>
<evidence type="ECO:0000313" key="9">
    <source>
        <dbReference type="Proteomes" id="UP000554766"/>
    </source>
</evidence>
<dbReference type="GO" id="GO:0005524">
    <property type="term" value="F:ATP binding"/>
    <property type="evidence" value="ECO:0007669"/>
    <property type="project" value="UniProtKB-KW"/>
</dbReference>
<evidence type="ECO:0000256" key="5">
    <source>
        <dbReference type="ARBA" id="ARBA00023118"/>
    </source>
</evidence>
<dbReference type="Pfam" id="PF00270">
    <property type="entry name" value="DEAD"/>
    <property type="match status" value="1"/>
</dbReference>
<evidence type="ECO:0000256" key="3">
    <source>
        <dbReference type="ARBA" id="ARBA00022806"/>
    </source>
</evidence>
<accession>A0A7L4P9E1</accession>
<keyword evidence="9" id="KW-1185">Reference proteome</keyword>
<evidence type="ECO:0000259" key="6">
    <source>
        <dbReference type="SMART" id="SM00487"/>
    </source>
</evidence>
<feature type="domain" description="Helicase ATP-binding" evidence="6">
    <location>
        <begin position="4"/>
        <end position="211"/>
    </location>
</feature>
<dbReference type="RefSeq" id="WP_011900615.1">
    <property type="nucleotide sequence ID" value="NZ_JAAVJF010000002.1"/>
</dbReference>
<keyword evidence="4" id="KW-0067">ATP-binding</keyword>
<keyword evidence="1" id="KW-0547">Nucleotide-binding</keyword>
<evidence type="ECO:0000256" key="4">
    <source>
        <dbReference type="ARBA" id="ARBA00022840"/>
    </source>
</evidence>
<dbReference type="Proteomes" id="UP000554766">
    <property type="component" value="Unassembled WGS sequence"/>
</dbReference>
<name>A0A7L4P9E1_9CREN</name>
<evidence type="ECO:0000256" key="1">
    <source>
        <dbReference type="ARBA" id="ARBA00022741"/>
    </source>
</evidence>
<keyword evidence="3" id="KW-0347">Helicase</keyword>
<dbReference type="InterPro" id="IPR027417">
    <property type="entry name" value="P-loop_NTPase"/>
</dbReference>
<dbReference type="GO" id="GO:0004386">
    <property type="term" value="F:helicase activity"/>
    <property type="evidence" value="ECO:0007669"/>
    <property type="project" value="UniProtKB-KW"/>
</dbReference>
<dbReference type="InterPro" id="IPR054712">
    <property type="entry name" value="Cas3-like_dom"/>
</dbReference>
<dbReference type="SMART" id="SM00487">
    <property type="entry name" value="DEXDc"/>
    <property type="match status" value="1"/>
</dbReference>
<dbReference type="PANTHER" id="PTHR47962:SF5">
    <property type="entry name" value="ATP-DEPENDENT HELICASE LHR-RELATED"/>
    <property type="match status" value="1"/>
</dbReference>
<dbReference type="InterPro" id="IPR052511">
    <property type="entry name" value="ATP-dep_Helicase"/>
</dbReference>
<dbReference type="AlphaFoldDB" id="A0A7L4P9E1"/>
<proteinExistence type="predicted"/>
<dbReference type="Gene3D" id="3.40.50.300">
    <property type="entry name" value="P-loop containing nucleotide triphosphate hydrolases"/>
    <property type="match status" value="2"/>
</dbReference>
<dbReference type="SUPFAM" id="SSF52540">
    <property type="entry name" value="P-loop containing nucleoside triphosphate hydrolases"/>
    <property type="match status" value="1"/>
</dbReference>
<sequence>MRRAIRKALELAERGVDKIVSELPTGYGKTVAAPLLYKRFRAAGLCWKAIHVFPLRAVLHTTLKRYVTEHPDIQFAYQDGDVTLRADGYVKDPWFTSEYVLTTYDSFIHNLLKAPVAEFHKLLSHGRGVHYHWPMAEVYPSCVFLDEVHLAVEGAKQVAAVSVVVNMLREMEVPTVVLSATMGRWKHDIFKDFVFVQLGEKDEEGDRLVVVRDEEFEKSMGEVEYSVDVIDENSVAALARRKVKEGRRVLVVLNSLKKVVALKNELGDLNPVLIHSMLTRRDRQAAEEEVKKAQLVIGTSAIEAGVDTSFDVLISDTPSAESVVQRVGRVCRYGGRCKGELYFFGEGAEELREVKHWRLPYKKGSYAGLLREQIEKDRRLTWLYEMLARALWIEDINELFKKLGASFFREGLLVEAVAGSGFEMAFSASLGKLVELGYTETVDGEQVKGDVYIFLLDYVKRRGELPAIRIPDYVEGVGPAALYE</sequence>
<gene>
    <name evidence="8" type="primary">cas3</name>
    <name evidence="8" type="ORF">HC235_06405</name>
</gene>
<dbReference type="GeneID" id="5054657"/>
<dbReference type="NCBIfam" id="TIGR01587">
    <property type="entry name" value="cas3_core"/>
    <property type="match status" value="1"/>
</dbReference>
<keyword evidence="5" id="KW-0051">Antiviral defense</keyword>
<evidence type="ECO:0000313" key="8">
    <source>
        <dbReference type="EMBL" id="NYR15569.1"/>
    </source>
</evidence>
<dbReference type="GO" id="GO:0016887">
    <property type="term" value="F:ATP hydrolysis activity"/>
    <property type="evidence" value="ECO:0007669"/>
    <property type="project" value="TreeGrafter"/>
</dbReference>
<keyword evidence="2" id="KW-0378">Hydrolase</keyword>
<feature type="domain" description="Helicase C-terminal" evidence="7">
    <location>
        <begin position="257"/>
        <end position="334"/>
    </location>
</feature>
<dbReference type="InterPro" id="IPR014001">
    <property type="entry name" value="Helicase_ATP-bd"/>
</dbReference>
<dbReference type="SMART" id="SM00490">
    <property type="entry name" value="HELICc"/>
    <property type="match status" value="1"/>
</dbReference>
<dbReference type="OMA" id="MDYQDSP"/>
<comment type="caution">
    <text evidence="8">The sequence shown here is derived from an EMBL/GenBank/DDBJ whole genome shotgun (WGS) entry which is preliminary data.</text>
</comment>
<dbReference type="InterPro" id="IPR011545">
    <property type="entry name" value="DEAD/DEAH_box_helicase_dom"/>
</dbReference>
<dbReference type="GO" id="GO:0051607">
    <property type="term" value="P:defense response to virus"/>
    <property type="evidence" value="ECO:0007669"/>
    <property type="project" value="UniProtKB-KW"/>
</dbReference>
<dbReference type="PANTHER" id="PTHR47962">
    <property type="entry name" value="ATP-DEPENDENT HELICASE LHR-RELATED-RELATED"/>
    <property type="match status" value="1"/>
</dbReference>
<dbReference type="GO" id="GO:0140097">
    <property type="term" value="F:catalytic activity, acting on DNA"/>
    <property type="evidence" value="ECO:0007669"/>
    <property type="project" value="UniProtKB-ARBA"/>
</dbReference>
<dbReference type="InterPro" id="IPR006474">
    <property type="entry name" value="Helicase_Cas3_CRISPR-ass_core"/>
</dbReference>
<organism evidence="8 9">
    <name type="scientific">Pyrobaculum arsenaticum</name>
    <dbReference type="NCBI Taxonomy" id="121277"/>
    <lineage>
        <taxon>Archaea</taxon>
        <taxon>Thermoproteota</taxon>
        <taxon>Thermoprotei</taxon>
        <taxon>Thermoproteales</taxon>
        <taxon>Thermoproteaceae</taxon>
        <taxon>Pyrobaculum</taxon>
    </lineage>
</organism>
<dbReference type="GO" id="GO:0003677">
    <property type="term" value="F:DNA binding"/>
    <property type="evidence" value="ECO:0007669"/>
    <property type="project" value="TreeGrafter"/>
</dbReference>
<evidence type="ECO:0000259" key="7">
    <source>
        <dbReference type="SMART" id="SM00490"/>
    </source>
</evidence>
<protein>
    <submittedName>
        <fullName evidence="8">CRISPR-associated helicase Cas3</fullName>
    </submittedName>
</protein>
<evidence type="ECO:0000256" key="2">
    <source>
        <dbReference type="ARBA" id="ARBA00022801"/>
    </source>
</evidence>